<keyword evidence="3" id="KW-1185">Reference proteome</keyword>
<organism evidence="2 3">
    <name type="scientific">Aplosporella prunicola CBS 121167</name>
    <dbReference type="NCBI Taxonomy" id="1176127"/>
    <lineage>
        <taxon>Eukaryota</taxon>
        <taxon>Fungi</taxon>
        <taxon>Dikarya</taxon>
        <taxon>Ascomycota</taxon>
        <taxon>Pezizomycotina</taxon>
        <taxon>Dothideomycetes</taxon>
        <taxon>Dothideomycetes incertae sedis</taxon>
        <taxon>Botryosphaeriales</taxon>
        <taxon>Aplosporellaceae</taxon>
        <taxon>Aplosporella</taxon>
    </lineage>
</organism>
<reference evidence="2" key="1">
    <citation type="journal article" date="2020" name="Stud. Mycol.">
        <title>101 Dothideomycetes genomes: a test case for predicting lifestyles and emergence of pathogens.</title>
        <authorList>
            <person name="Haridas S."/>
            <person name="Albert R."/>
            <person name="Binder M."/>
            <person name="Bloem J."/>
            <person name="Labutti K."/>
            <person name="Salamov A."/>
            <person name="Andreopoulos B."/>
            <person name="Baker S."/>
            <person name="Barry K."/>
            <person name="Bills G."/>
            <person name="Bluhm B."/>
            <person name="Cannon C."/>
            <person name="Castanera R."/>
            <person name="Culley D."/>
            <person name="Daum C."/>
            <person name="Ezra D."/>
            <person name="Gonzalez J."/>
            <person name="Henrissat B."/>
            <person name="Kuo A."/>
            <person name="Liang C."/>
            <person name="Lipzen A."/>
            <person name="Lutzoni F."/>
            <person name="Magnuson J."/>
            <person name="Mondo S."/>
            <person name="Nolan M."/>
            <person name="Ohm R."/>
            <person name="Pangilinan J."/>
            <person name="Park H.-J."/>
            <person name="Ramirez L."/>
            <person name="Alfaro M."/>
            <person name="Sun H."/>
            <person name="Tritt A."/>
            <person name="Yoshinaga Y."/>
            <person name="Zwiers L.-H."/>
            <person name="Turgeon B."/>
            <person name="Goodwin S."/>
            <person name="Spatafora J."/>
            <person name="Crous P."/>
            <person name="Grigoriev I."/>
        </authorList>
    </citation>
    <scope>NUCLEOTIDE SEQUENCE</scope>
    <source>
        <strain evidence="2">CBS 121167</strain>
    </source>
</reference>
<dbReference type="AlphaFoldDB" id="A0A6A6AWX5"/>
<gene>
    <name evidence="2" type="ORF">K452DRAFT_293334</name>
</gene>
<accession>A0A6A6AWX5</accession>
<sequence length="325" mass="36516">MNSYQGASAQSPAGKSSKTCPPKFQSGKRWQDGNSSLETNLAIRSRSVPQKTTHKPLSTEDSSKGSPSPSPSQRRNRVGSFSSSHTYHAYQSGRERTNLYTQDEEPSSDTADEDHQSSSEEEDHSECLQNSGDDEQNSDYSDEDCQGSTREEEYSEHSQDSVDDKSLSSSSECIDYRKAAALSNLKGSKLVELETFRSIIRRLNDLELYEINMRSEGLWKSPEIMPTLSRVTSLIEMLGLGETTTAENLVEGRVWGFIRESIKACYTHEDRKKARKILLYLLRCVDGQTGIELLGENIDDEELEALKGQAFEMEMRLNDLEHAED</sequence>
<evidence type="ECO:0000313" key="3">
    <source>
        <dbReference type="Proteomes" id="UP000799438"/>
    </source>
</evidence>
<dbReference type="RefSeq" id="XP_033391006.1">
    <property type="nucleotide sequence ID" value="XM_033541543.1"/>
</dbReference>
<evidence type="ECO:0000256" key="1">
    <source>
        <dbReference type="SAM" id="MobiDB-lite"/>
    </source>
</evidence>
<name>A0A6A6AWX5_9PEZI</name>
<protein>
    <submittedName>
        <fullName evidence="2">Uncharacterized protein</fullName>
    </submittedName>
</protein>
<evidence type="ECO:0000313" key="2">
    <source>
        <dbReference type="EMBL" id="KAF2135287.1"/>
    </source>
</evidence>
<feature type="compositionally biased region" description="Polar residues" evidence="1">
    <location>
        <begin position="1"/>
        <end position="19"/>
    </location>
</feature>
<feature type="region of interest" description="Disordered" evidence="1">
    <location>
        <begin position="1"/>
        <end position="168"/>
    </location>
</feature>
<feature type="compositionally biased region" description="Polar residues" evidence="1">
    <location>
        <begin position="47"/>
        <end position="56"/>
    </location>
</feature>
<dbReference type="EMBL" id="ML995607">
    <property type="protein sequence ID" value="KAF2135287.1"/>
    <property type="molecule type" value="Genomic_DNA"/>
</dbReference>
<dbReference type="GeneID" id="54299039"/>
<feature type="compositionally biased region" description="Basic and acidic residues" evidence="1">
    <location>
        <begin position="149"/>
        <end position="166"/>
    </location>
</feature>
<proteinExistence type="predicted"/>
<feature type="compositionally biased region" description="Acidic residues" evidence="1">
    <location>
        <begin position="102"/>
        <end position="112"/>
    </location>
</feature>
<dbReference type="Proteomes" id="UP000799438">
    <property type="component" value="Unassembled WGS sequence"/>
</dbReference>
<feature type="compositionally biased region" description="Acidic residues" evidence="1">
    <location>
        <begin position="132"/>
        <end position="145"/>
    </location>
</feature>